<sequence>MHPSLLLPTSHAIDDRDISEATMDTCTCQHPLSRLAFMAVTAFSGNRTANRSSSGREVGEDLSTLHQMPRTGSLNFTTWQPSPPHLIASNLFLWTLSLNALATPRLPSFPF</sequence>
<reference evidence="1 2" key="2">
    <citation type="submission" date="2018-11" db="EMBL/GenBank/DDBJ databases">
        <authorList>
            <consortium name="Pathogen Informatics"/>
        </authorList>
    </citation>
    <scope>NUCLEOTIDE SEQUENCE [LARGE SCALE GENOMIC DNA]</scope>
    <source>
        <strain evidence="1 2">NST_G2</strain>
    </source>
</reference>
<dbReference type="Proteomes" id="UP000275846">
    <property type="component" value="Unassembled WGS sequence"/>
</dbReference>
<gene>
    <name evidence="1" type="ORF">SSLN_LOCUS1073</name>
</gene>
<protein>
    <submittedName>
        <fullName evidence="1 3">Uncharacterized protein</fullName>
    </submittedName>
</protein>
<dbReference type="WBParaSite" id="SSLN_0000111901-mRNA-1">
    <property type="protein sequence ID" value="SSLN_0000111901-mRNA-1"/>
    <property type="gene ID" value="SSLN_0000111901"/>
</dbReference>
<keyword evidence="2" id="KW-1185">Reference proteome</keyword>
<reference evidence="3" key="1">
    <citation type="submission" date="2016-06" db="UniProtKB">
        <authorList>
            <consortium name="WormBaseParasite"/>
        </authorList>
    </citation>
    <scope>IDENTIFICATION</scope>
</reference>
<evidence type="ECO:0000313" key="2">
    <source>
        <dbReference type="Proteomes" id="UP000275846"/>
    </source>
</evidence>
<dbReference type="AlphaFoldDB" id="A0A183SA25"/>
<name>A0A183SA25_SCHSO</name>
<accession>A0A183SA25</accession>
<evidence type="ECO:0000313" key="3">
    <source>
        <dbReference type="WBParaSite" id="SSLN_0000111901-mRNA-1"/>
    </source>
</evidence>
<proteinExistence type="predicted"/>
<organism evidence="3">
    <name type="scientific">Schistocephalus solidus</name>
    <name type="common">Tapeworm</name>
    <dbReference type="NCBI Taxonomy" id="70667"/>
    <lineage>
        <taxon>Eukaryota</taxon>
        <taxon>Metazoa</taxon>
        <taxon>Spiralia</taxon>
        <taxon>Lophotrochozoa</taxon>
        <taxon>Platyhelminthes</taxon>
        <taxon>Cestoda</taxon>
        <taxon>Eucestoda</taxon>
        <taxon>Diphyllobothriidea</taxon>
        <taxon>Diphyllobothriidae</taxon>
        <taxon>Schistocephalus</taxon>
    </lineage>
</organism>
<evidence type="ECO:0000313" key="1">
    <source>
        <dbReference type="EMBL" id="VDL86866.1"/>
    </source>
</evidence>
<dbReference type="EMBL" id="UYSU01001439">
    <property type="protein sequence ID" value="VDL86866.1"/>
    <property type="molecule type" value="Genomic_DNA"/>
</dbReference>